<dbReference type="AlphaFoldDB" id="E4UAX3"/>
<dbReference type="RefSeq" id="WP_013449738.1">
    <property type="nucleotide sequence ID" value="NC_014753.1"/>
</dbReference>
<dbReference type="EMBL" id="CP002362">
    <property type="protein sequence ID" value="ADR37758.1"/>
    <property type="molecule type" value="Genomic_DNA"/>
</dbReference>
<gene>
    <name evidence="1" type="ordered locus">Ocepr_2310</name>
</gene>
<dbReference type="HOGENOM" id="CLU_1625380_0_0_0"/>
<organism evidence="1 2">
    <name type="scientific">Oceanithermus profundus (strain DSM 14977 / NBRC 100410 / VKM B-2274 / 506)</name>
    <dbReference type="NCBI Taxonomy" id="670487"/>
    <lineage>
        <taxon>Bacteria</taxon>
        <taxon>Thermotogati</taxon>
        <taxon>Deinococcota</taxon>
        <taxon>Deinococci</taxon>
        <taxon>Thermales</taxon>
        <taxon>Thermaceae</taxon>
        <taxon>Oceanithermus</taxon>
    </lineage>
</organism>
<proteinExistence type="predicted"/>
<keyword evidence="1" id="KW-0614">Plasmid</keyword>
<keyword evidence="2" id="KW-1185">Reference proteome</keyword>
<evidence type="ECO:0000313" key="2">
    <source>
        <dbReference type="Proteomes" id="UP000008722"/>
    </source>
</evidence>
<evidence type="ECO:0000313" key="1">
    <source>
        <dbReference type="EMBL" id="ADR37758.1"/>
    </source>
</evidence>
<dbReference type="KEGG" id="opr:Ocepr_2310"/>
<protein>
    <submittedName>
        <fullName evidence="1">Uncharacterized protein</fullName>
    </submittedName>
</protein>
<accession>E4UAX3</accession>
<reference evidence="2" key="1">
    <citation type="submission" date="2010-11" db="EMBL/GenBank/DDBJ databases">
        <title>The complete sequence of plasmid of Oceanithermus profundus DSM 14977.</title>
        <authorList>
            <consortium name="US DOE Joint Genome Institute (JGI-PGF)"/>
            <person name="Lucas S."/>
            <person name="Copeland A."/>
            <person name="Lapidus A."/>
            <person name="Bruce D."/>
            <person name="Goodwin L."/>
            <person name="Pitluck S."/>
            <person name="Kyrpides N."/>
            <person name="Mavromatis K."/>
            <person name="Pagani I."/>
            <person name="Ivanova N."/>
            <person name="Zhang X."/>
            <person name="Brettin T."/>
            <person name="Detter J.C."/>
            <person name="Tapia R."/>
            <person name="Han C."/>
            <person name="Land M."/>
            <person name="Hauser L."/>
            <person name="Markowitz V."/>
            <person name="Cheng J.-F."/>
            <person name="Hugenholtz P."/>
            <person name="Woyke T."/>
            <person name="Wu D."/>
            <person name="Tindall B."/>
            <person name="Faehnrich R."/>
            <person name="Brambilla E."/>
            <person name="Klenk H.-P."/>
            <person name="Eisen J.A."/>
        </authorList>
    </citation>
    <scope>NUCLEOTIDE SEQUENCE [LARGE SCALE GENOMIC DNA]</scope>
    <source>
        <strain evidence="2">DSM 14977 / NBRC 100410 / VKM B-2274 / 506</strain>
        <plasmid evidence="2">Plasmid pOCEPR01</plasmid>
    </source>
</reference>
<geneLocation type="plasmid" evidence="1 2">
    <name>pOCEPR01</name>
</geneLocation>
<name>E4UAX3_OCEP5</name>
<reference evidence="1 2" key="2">
    <citation type="journal article" date="2011" name="Stand. Genomic Sci.">
        <title>Complete genome sequence of Oceanithermus profundus type strain (506).</title>
        <authorList>
            <person name="Pati A."/>
            <person name="Zhang X."/>
            <person name="Lapidus A."/>
            <person name="Nolan M."/>
            <person name="Lucas S."/>
            <person name="Del Rio T.G."/>
            <person name="Tice H."/>
            <person name="Cheng J.F."/>
            <person name="Tapia R."/>
            <person name="Han C."/>
            <person name="Goodwin L."/>
            <person name="Pitluck S."/>
            <person name="Liolios K."/>
            <person name="Pagani I."/>
            <person name="Ivanova N."/>
            <person name="Mavromatis K."/>
            <person name="Chen A."/>
            <person name="Palaniappan K."/>
            <person name="Hauser L."/>
            <person name="Jeffries C.D."/>
            <person name="Brambilla E.M."/>
            <person name="Rohl A."/>
            <person name="Mwirichia R."/>
            <person name="Rohde M."/>
            <person name="Tindall B.J."/>
            <person name="Sikorski J."/>
            <person name="Wirth R."/>
            <person name="Goker M."/>
            <person name="Woyke T."/>
            <person name="Detter J.C."/>
            <person name="Bristow J."/>
            <person name="Eisen J.A."/>
            <person name="Markowitz V."/>
            <person name="Hugenholtz P."/>
            <person name="Kyrpides N.C."/>
            <person name="Klenk H.P."/>
            <person name="Land M."/>
        </authorList>
    </citation>
    <scope>NUCLEOTIDE SEQUENCE [LARGE SCALE GENOMIC DNA]</scope>
    <source>
        <strain evidence="2">DSM 14977 / NBRC 100410 / VKM B-2274 / 506</strain>
        <plasmid evidence="2">Plasmid pOCEPR01</plasmid>
    </source>
</reference>
<dbReference type="Proteomes" id="UP000008722">
    <property type="component" value="Plasmid pOCEPR01"/>
</dbReference>
<sequence length="163" mass="18833">MTIRPARFNAGDLDRMYPAAFVDNVVAAVRRGDYDRAIGLFDVWLSYPWDFHGDEGMRVDAFLGAFHNAVDQRARLPEIEQRGQDFLQAWTDLLEDFVLFLVRGELESERKREPLAERLHELEQTYAAAGFAAMPLEQIEELLANHPNPDDYLEARRRLLAIK</sequence>